<dbReference type="AlphaFoldDB" id="A0A1F5HF07"/>
<dbReference type="Proteomes" id="UP000176751">
    <property type="component" value="Unassembled WGS sequence"/>
</dbReference>
<evidence type="ECO:0000313" key="1">
    <source>
        <dbReference type="EMBL" id="OGE02733.1"/>
    </source>
</evidence>
<sequence>MKAILIIVLGVGLSVYGLYYYLTRYTDTLKPILPTVFFEPAENSQVIAIDFNACPPSRGTVSGDFGSVKVELYSQGTETCLINYGSPAKEGKPWTRCLVPRSLDKKLFNKTYEGIDFSEISKYCKQI</sequence>
<reference evidence="1 2" key="1">
    <citation type="journal article" date="2016" name="Nat. Commun.">
        <title>Thousands of microbial genomes shed light on interconnected biogeochemical processes in an aquifer system.</title>
        <authorList>
            <person name="Anantharaman K."/>
            <person name="Brown C.T."/>
            <person name="Hug L.A."/>
            <person name="Sharon I."/>
            <person name="Castelle C.J."/>
            <person name="Probst A.J."/>
            <person name="Thomas B.C."/>
            <person name="Singh A."/>
            <person name="Wilkins M.J."/>
            <person name="Karaoz U."/>
            <person name="Brodie E.L."/>
            <person name="Williams K.H."/>
            <person name="Hubbard S.S."/>
            <person name="Banfield J.F."/>
        </authorList>
    </citation>
    <scope>NUCLEOTIDE SEQUENCE [LARGE SCALE GENOMIC DNA]</scope>
</reference>
<name>A0A1F5HF07_9BACT</name>
<protein>
    <submittedName>
        <fullName evidence="1">Uncharacterized protein</fullName>
    </submittedName>
</protein>
<accession>A0A1F5HF07</accession>
<dbReference type="STRING" id="1797737.A2196_03395"/>
<organism evidence="1 2">
    <name type="scientific">Candidatus Curtissbacteria bacterium RIFOXYA1_FULL_41_14</name>
    <dbReference type="NCBI Taxonomy" id="1797737"/>
    <lineage>
        <taxon>Bacteria</taxon>
        <taxon>Candidatus Curtissiibacteriota</taxon>
    </lineage>
</organism>
<proteinExistence type="predicted"/>
<comment type="caution">
    <text evidence="1">The sequence shown here is derived from an EMBL/GenBank/DDBJ whole genome shotgun (WGS) entry which is preliminary data.</text>
</comment>
<dbReference type="EMBL" id="MFCA01000010">
    <property type="protein sequence ID" value="OGE02733.1"/>
    <property type="molecule type" value="Genomic_DNA"/>
</dbReference>
<evidence type="ECO:0000313" key="2">
    <source>
        <dbReference type="Proteomes" id="UP000176751"/>
    </source>
</evidence>
<gene>
    <name evidence="1" type="ORF">A2196_03395</name>
</gene>